<proteinExistence type="predicted"/>
<keyword evidence="3" id="KW-1185">Reference proteome</keyword>
<sequence>MTEPEETGVLDPLAPAEDVLEQRQDVTAPEAEAQSPDLGLDADPADVADQRRIVGDDEEDYD</sequence>
<evidence type="ECO:0000256" key="1">
    <source>
        <dbReference type="SAM" id="MobiDB-lite"/>
    </source>
</evidence>
<comment type="caution">
    <text evidence="2">The sequence shown here is derived from an EMBL/GenBank/DDBJ whole genome shotgun (WGS) entry which is preliminary data.</text>
</comment>
<dbReference type="OrthoDB" id="3829632at2"/>
<name>A0A5N0ULV0_9PSEU</name>
<organism evidence="2 3">
    <name type="scientific">Amycolatopsis acidicola</name>
    <dbReference type="NCBI Taxonomy" id="2596893"/>
    <lineage>
        <taxon>Bacteria</taxon>
        <taxon>Bacillati</taxon>
        <taxon>Actinomycetota</taxon>
        <taxon>Actinomycetes</taxon>
        <taxon>Pseudonocardiales</taxon>
        <taxon>Pseudonocardiaceae</taxon>
        <taxon>Amycolatopsis</taxon>
    </lineage>
</organism>
<evidence type="ECO:0000313" key="3">
    <source>
        <dbReference type="Proteomes" id="UP000319769"/>
    </source>
</evidence>
<dbReference type="RefSeq" id="WP_144752322.1">
    <property type="nucleotide sequence ID" value="NZ_VMNW02000121.1"/>
</dbReference>
<accession>A0A5N0ULV0</accession>
<dbReference type="AlphaFoldDB" id="A0A5N0ULV0"/>
<evidence type="ECO:0000313" key="2">
    <source>
        <dbReference type="EMBL" id="KAA9150265.1"/>
    </source>
</evidence>
<dbReference type="Proteomes" id="UP000319769">
    <property type="component" value="Unassembled WGS sequence"/>
</dbReference>
<reference evidence="2" key="1">
    <citation type="submission" date="2019-09" db="EMBL/GenBank/DDBJ databases">
        <authorList>
            <person name="Teo W.F.A."/>
            <person name="Duangmal K."/>
        </authorList>
    </citation>
    <scope>NUCLEOTIDE SEQUENCE [LARGE SCALE GENOMIC DNA]</scope>
    <source>
        <strain evidence="2">K81G1</strain>
    </source>
</reference>
<protein>
    <submittedName>
        <fullName evidence="2">Uncharacterized protein</fullName>
    </submittedName>
</protein>
<feature type="region of interest" description="Disordered" evidence="1">
    <location>
        <begin position="1"/>
        <end position="62"/>
    </location>
</feature>
<gene>
    <name evidence="2" type="ORF">FPZ12_041565</name>
</gene>
<dbReference type="EMBL" id="VMNW02000121">
    <property type="protein sequence ID" value="KAA9150265.1"/>
    <property type="molecule type" value="Genomic_DNA"/>
</dbReference>